<evidence type="ECO:0000313" key="1">
    <source>
        <dbReference type="EMBL" id="TFY50543.1"/>
    </source>
</evidence>
<keyword evidence="2" id="KW-1185">Reference proteome</keyword>
<protein>
    <submittedName>
        <fullName evidence="1">Uncharacterized protein</fullName>
    </submittedName>
</protein>
<reference evidence="1 2" key="1">
    <citation type="submission" date="2019-02" db="EMBL/GenBank/DDBJ databases">
        <title>Genome sequencing of the rare red list fungi Dentipellis fragilis.</title>
        <authorList>
            <person name="Buettner E."/>
            <person name="Kellner H."/>
        </authorList>
    </citation>
    <scope>NUCLEOTIDE SEQUENCE [LARGE SCALE GENOMIC DNA]</scope>
    <source>
        <strain evidence="1 2">DSM 105465</strain>
    </source>
</reference>
<accession>A0A4Y9XMH3</accession>
<dbReference type="AlphaFoldDB" id="A0A4Y9XMH3"/>
<gene>
    <name evidence="1" type="ORF">EVG20_g11457</name>
</gene>
<comment type="caution">
    <text evidence="1">The sequence shown here is derived from an EMBL/GenBank/DDBJ whole genome shotgun (WGS) entry which is preliminary data.</text>
</comment>
<sequence>FPKNLQPIDGVEELTMDPYKEGTSHIVELLRAPILHLRYISGNTHVKFVPYAGLKSLEVTADILRAKLPPKIFDFTQVPELEVQMKIYYDVEISMHRPVAWVQASRTLPTLFVDDLASWDVRRRNGLTLNRSLSGFEGELRQDHLPDEEKEREEQERMSEYYRIRAEQQTRRLWR</sequence>
<dbReference type="EMBL" id="SEOQ01001788">
    <property type="protein sequence ID" value="TFY50543.1"/>
    <property type="molecule type" value="Genomic_DNA"/>
</dbReference>
<evidence type="ECO:0000313" key="2">
    <source>
        <dbReference type="Proteomes" id="UP000298327"/>
    </source>
</evidence>
<name>A0A4Y9XMH3_9AGAM</name>
<proteinExistence type="predicted"/>
<feature type="non-terminal residue" evidence="1">
    <location>
        <position position="1"/>
    </location>
</feature>
<organism evidence="1 2">
    <name type="scientific">Dentipellis fragilis</name>
    <dbReference type="NCBI Taxonomy" id="205917"/>
    <lineage>
        <taxon>Eukaryota</taxon>
        <taxon>Fungi</taxon>
        <taxon>Dikarya</taxon>
        <taxon>Basidiomycota</taxon>
        <taxon>Agaricomycotina</taxon>
        <taxon>Agaricomycetes</taxon>
        <taxon>Russulales</taxon>
        <taxon>Hericiaceae</taxon>
        <taxon>Dentipellis</taxon>
    </lineage>
</organism>
<dbReference type="Proteomes" id="UP000298327">
    <property type="component" value="Unassembled WGS sequence"/>
</dbReference>
<dbReference type="OrthoDB" id="3318977at2759"/>